<dbReference type="SUPFAM" id="SSF53756">
    <property type="entry name" value="UDP-Glycosyltransferase/glycogen phosphorylase"/>
    <property type="match status" value="1"/>
</dbReference>
<evidence type="ECO:0000313" key="3">
    <source>
        <dbReference type="EMBL" id="BDW93812.1"/>
    </source>
</evidence>
<dbReference type="PANTHER" id="PTHR12526">
    <property type="entry name" value="GLYCOSYLTRANSFERASE"/>
    <property type="match status" value="1"/>
</dbReference>
<dbReference type="Proteomes" id="UP001330184">
    <property type="component" value="Chromosome"/>
</dbReference>
<evidence type="ECO:0000313" key="4">
    <source>
        <dbReference type="Proteomes" id="UP001330184"/>
    </source>
</evidence>
<dbReference type="Gene3D" id="3.40.50.2000">
    <property type="entry name" value="Glycogen Phosphorylase B"/>
    <property type="match status" value="2"/>
</dbReference>
<reference evidence="3 4" key="1">
    <citation type="submission" date="2023-01" db="EMBL/GenBank/DDBJ databases">
        <title>Complete genome sequence of Muricauda aquimarina strain IFOP_LL357.</title>
        <authorList>
            <person name="Gajardo G."/>
            <person name="Ueki S."/>
            <person name="Maruyama F."/>
        </authorList>
    </citation>
    <scope>NUCLEOTIDE SEQUENCE [LARGE SCALE GENOMIC DNA]</scope>
    <source>
        <strain evidence="3 4">IFOP_LL357</strain>
    </source>
</reference>
<accession>A0AA48KM42</accession>
<evidence type="ECO:0000259" key="2">
    <source>
        <dbReference type="Pfam" id="PF13439"/>
    </source>
</evidence>
<dbReference type="GO" id="GO:0016757">
    <property type="term" value="F:glycosyltransferase activity"/>
    <property type="evidence" value="ECO:0007669"/>
    <property type="project" value="UniProtKB-ARBA"/>
</dbReference>
<keyword evidence="4" id="KW-1185">Reference proteome</keyword>
<gene>
    <name evidence="3" type="ORF">MACH07_26440</name>
</gene>
<dbReference type="CDD" id="cd03811">
    <property type="entry name" value="GT4_GT28_WabH-like"/>
    <property type="match status" value="1"/>
</dbReference>
<dbReference type="AlphaFoldDB" id="A0AA48KM42"/>
<evidence type="ECO:0000259" key="1">
    <source>
        <dbReference type="Pfam" id="PF00534"/>
    </source>
</evidence>
<dbReference type="InterPro" id="IPR001296">
    <property type="entry name" value="Glyco_trans_1"/>
</dbReference>
<dbReference type="Pfam" id="PF13439">
    <property type="entry name" value="Glyco_transf_4"/>
    <property type="match status" value="1"/>
</dbReference>
<dbReference type="EMBL" id="AP027268">
    <property type="protein sequence ID" value="BDW93812.1"/>
    <property type="molecule type" value="Genomic_DNA"/>
</dbReference>
<evidence type="ECO:0008006" key="5">
    <source>
        <dbReference type="Google" id="ProtNLM"/>
    </source>
</evidence>
<sequence>MKILFILPNNNLGGAEQFLRLVANHYGEKHDVTIYYFYKKVEANAWDQLEGANIKKRLFSNKNEKIGFIKFLFHQLKSKKEKYDYIYTSNVFVTGTTGLLLKLGLLNTHKFVGRESTSIFIRYKGLKLKRYKFFYKIGYSKVDLLICQTDLMRNQLVNALPYLQPKTKTISNPIDLKEIMAMSKIDLDKELPEKYIVTAGRLMPIKGFDYLIKAFSLIKEHFPDYKLIILGNGNQESELQHLAKTLQIETDVVFEGYVNNVYPYFKKAELCVVSSILEGFPNVLLQMMSQNNKVVSTLCAGNIENIKGVETCTPSDTNALAKSMEKALNSDTTGNRTLFDTFLKENDIENFVDKVETLA</sequence>
<protein>
    <recommendedName>
        <fullName evidence="5">Glycosyltransferase</fullName>
    </recommendedName>
</protein>
<feature type="domain" description="Glycosyl transferase family 1" evidence="1">
    <location>
        <begin position="189"/>
        <end position="331"/>
    </location>
</feature>
<dbReference type="Pfam" id="PF00534">
    <property type="entry name" value="Glycos_transf_1"/>
    <property type="match status" value="1"/>
</dbReference>
<organism evidence="3 4">
    <name type="scientific">Flagellimonas marinaquae</name>
    <dbReference type="NCBI Taxonomy" id="254955"/>
    <lineage>
        <taxon>Bacteria</taxon>
        <taxon>Pseudomonadati</taxon>
        <taxon>Bacteroidota</taxon>
        <taxon>Flavobacteriia</taxon>
        <taxon>Flavobacteriales</taxon>
        <taxon>Flavobacteriaceae</taxon>
        <taxon>Flagellimonas</taxon>
    </lineage>
</organism>
<name>A0AA48KM42_9FLAO</name>
<feature type="domain" description="Glycosyltransferase subfamily 4-like N-terminal" evidence="2">
    <location>
        <begin position="13"/>
        <end position="177"/>
    </location>
</feature>
<dbReference type="RefSeq" id="WP_224837184.1">
    <property type="nucleotide sequence ID" value="NZ_AP027268.1"/>
</dbReference>
<proteinExistence type="predicted"/>
<dbReference type="InterPro" id="IPR028098">
    <property type="entry name" value="Glyco_trans_4-like_N"/>
</dbReference>